<dbReference type="GO" id="GO:0004497">
    <property type="term" value="F:monooxygenase activity"/>
    <property type="evidence" value="ECO:0007669"/>
    <property type="project" value="UniProtKB-KW"/>
</dbReference>
<dbReference type="InterPro" id="IPR050665">
    <property type="entry name" value="Cytochrome_P450_Monooxygen"/>
</dbReference>
<protein>
    <submittedName>
        <fullName evidence="13">Cytochrome P450 714C2</fullName>
    </submittedName>
</protein>
<sequence length="519" mass="58265">MELLMLFLRVMLTVALLGLISVLFKLCDALALKPRRLRSVLQKQSISGPTPSFLLGNIPDMVKKQPTVSKPPQEDEDKGMIHNCPPLIFPHLVQWSKEYGPKFVFSLGNIPFLYLNEPEVLKEFSKYTPLNIGKPYYVKAMFDPLVGTGIAHANGTAWAHQRKLIAPEFFMDKVKGMTKLMVESAATTVVKPWHSLIEIEGGVADVIIDNYMTNFSRNVISRLCFGNNHSDGEQIFLKLKALEEIMSKQGPLYGAFPKLRYIPTESNRETSKLKKESRALILKMINERKDKTTDKDLLQLILEAAEKSGLSKDATESFVVDNCKTMYLAGYDTTASSAMWVLMLLASNPIWQAKAREEVLQICGGQMPDNEMLPKMKTLTMVIQESLRLYPPAPVITREALEDVKFCGVHVPKGVNIWILTIALHYDPEIWGPDVNKFNPERFANGVSGSCKLPHVYVPFGAGPRVCLGQHFAMAELKILLALILSNFSFSLSPKYKHSPVIKVVMEPKDGMNLIIRKL</sequence>
<reference evidence="13" key="2">
    <citation type="submission" date="2025-08" db="UniProtKB">
        <authorList>
            <consortium name="RefSeq"/>
        </authorList>
    </citation>
    <scope>IDENTIFICATION</scope>
    <source>
        <tissue evidence="13">Seedling</tissue>
    </source>
</reference>
<accession>A0A6P3Z7Z8</accession>
<dbReference type="Gene3D" id="1.10.630.10">
    <property type="entry name" value="Cytochrome P450"/>
    <property type="match status" value="1"/>
</dbReference>
<dbReference type="GO" id="GO:0016705">
    <property type="term" value="F:oxidoreductase activity, acting on paired donors, with incorporation or reduction of molecular oxygen"/>
    <property type="evidence" value="ECO:0007669"/>
    <property type="project" value="InterPro"/>
</dbReference>
<dbReference type="GO" id="GO:0005506">
    <property type="term" value="F:iron ion binding"/>
    <property type="evidence" value="ECO:0007669"/>
    <property type="project" value="InterPro"/>
</dbReference>
<keyword evidence="7 11" id="KW-0560">Oxidoreductase</keyword>
<dbReference type="PANTHER" id="PTHR24282:SF252">
    <property type="entry name" value="CYTOCHROME P450"/>
    <property type="match status" value="1"/>
</dbReference>
<evidence type="ECO:0000256" key="8">
    <source>
        <dbReference type="ARBA" id="ARBA00023004"/>
    </source>
</evidence>
<organism evidence="12 13">
    <name type="scientific">Ziziphus jujuba</name>
    <name type="common">Chinese jujube</name>
    <name type="synonym">Ziziphus sativa</name>
    <dbReference type="NCBI Taxonomy" id="326968"/>
    <lineage>
        <taxon>Eukaryota</taxon>
        <taxon>Viridiplantae</taxon>
        <taxon>Streptophyta</taxon>
        <taxon>Embryophyta</taxon>
        <taxon>Tracheophyta</taxon>
        <taxon>Spermatophyta</taxon>
        <taxon>Magnoliopsida</taxon>
        <taxon>eudicotyledons</taxon>
        <taxon>Gunneridae</taxon>
        <taxon>Pentapetalae</taxon>
        <taxon>rosids</taxon>
        <taxon>fabids</taxon>
        <taxon>Rosales</taxon>
        <taxon>Rhamnaceae</taxon>
        <taxon>Paliureae</taxon>
        <taxon>Ziziphus</taxon>
    </lineage>
</organism>
<evidence type="ECO:0000256" key="7">
    <source>
        <dbReference type="ARBA" id="ARBA00023002"/>
    </source>
</evidence>
<dbReference type="PRINTS" id="PR00385">
    <property type="entry name" value="P450"/>
</dbReference>
<dbReference type="GO" id="GO:0020037">
    <property type="term" value="F:heme binding"/>
    <property type="evidence" value="ECO:0007669"/>
    <property type="project" value="InterPro"/>
</dbReference>
<keyword evidence="8 11" id="KW-0408">Iron</keyword>
<comment type="subcellular location">
    <subcellularLocation>
        <location evidence="1">Membrane</location>
        <topology evidence="1">Single-pass membrane protein</topology>
    </subcellularLocation>
</comment>
<comment type="similarity">
    <text evidence="2 11">Belongs to the cytochrome P450 family.</text>
</comment>
<dbReference type="Proteomes" id="UP001652623">
    <property type="component" value="Chromosome 1"/>
</dbReference>
<dbReference type="InParanoid" id="A0A6P3Z7Z8"/>
<dbReference type="RefSeq" id="XP_015873434.3">
    <property type="nucleotide sequence ID" value="XM_016017948.3"/>
</dbReference>
<keyword evidence="4" id="KW-0812">Transmembrane</keyword>
<dbReference type="PANTHER" id="PTHR24282">
    <property type="entry name" value="CYTOCHROME P450 FAMILY MEMBER"/>
    <property type="match status" value="1"/>
</dbReference>
<dbReference type="InterPro" id="IPR017972">
    <property type="entry name" value="Cyt_P450_CS"/>
</dbReference>
<dbReference type="InterPro" id="IPR036396">
    <property type="entry name" value="Cyt_P450_sf"/>
</dbReference>
<proteinExistence type="inferred from homology"/>
<keyword evidence="5 11" id="KW-0479">Metal-binding</keyword>
<reference evidence="12" key="1">
    <citation type="submission" date="2025-05" db="UniProtKB">
        <authorList>
            <consortium name="RefSeq"/>
        </authorList>
    </citation>
    <scope>NUCLEOTIDE SEQUENCE [LARGE SCALE GENOMIC DNA]</scope>
</reference>
<dbReference type="GeneID" id="107410513"/>
<name>A0A6P3Z7Z8_ZIZJJ</name>
<evidence type="ECO:0000313" key="12">
    <source>
        <dbReference type="Proteomes" id="UP001652623"/>
    </source>
</evidence>
<evidence type="ECO:0000256" key="3">
    <source>
        <dbReference type="ARBA" id="ARBA00022617"/>
    </source>
</evidence>
<dbReference type="InterPro" id="IPR002401">
    <property type="entry name" value="Cyt_P450_E_grp-I"/>
</dbReference>
<dbReference type="Pfam" id="PF00067">
    <property type="entry name" value="p450"/>
    <property type="match status" value="1"/>
</dbReference>
<dbReference type="AlphaFoldDB" id="A0A6P3Z7Z8"/>
<evidence type="ECO:0000256" key="2">
    <source>
        <dbReference type="ARBA" id="ARBA00010617"/>
    </source>
</evidence>
<keyword evidence="3 11" id="KW-0349">Heme</keyword>
<evidence type="ECO:0000256" key="1">
    <source>
        <dbReference type="ARBA" id="ARBA00004167"/>
    </source>
</evidence>
<evidence type="ECO:0000256" key="5">
    <source>
        <dbReference type="ARBA" id="ARBA00022723"/>
    </source>
</evidence>
<dbReference type="KEGG" id="zju:107410513"/>
<gene>
    <name evidence="13" type="primary">LOC107410513</name>
</gene>
<evidence type="ECO:0000256" key="10">
    <source>
        <dbReference type="ARBA" id="ARBA00023136"/>
    </source>
</evidence>
<keyword evidence="10" id="KW-0472">Membrane</keyword>
<dbReference type="PROSITE" id="PS00086">
    <property type="entry name" value="CYTOCHROME_P450"/>
    <property type="match status" value="1"/>
</dbReference>
<dbReference type="SUPFAM" id="SSF48264">
    <property type="entry name" value="Cytochrome P450"/>
    <property type="match status" value="1"/>
</dbReference>
<evidence type="ECO:0000313" key="13">
    <source>
        <dbReference type="RefSeq" id="XP_015873434.3"/>
    </source>
</evidence>
<evidence type="ECO:0000256" key="9">
    <source>
        <dbReference type="ARBA" id="ARBA00023033"/>
    </source>
</evidence>
<dbReference type="PRINTS" id="PR00463">
    <property type="entry name" value="EP450I"/>
</dbReference>
<dbReference type="InterPro" id="IPR001128">
    <property type="entry name" value="Cyt_P450"/>
</dbReference>
<dbReference type="GO" id="GO:0016020">
    <property type="term" value="C:membrane"/>
    <property type="evidence" value="ECO:0007669"/>
    <property type="project" value="UniProtKB-SubCell"/>
</dbReference>
<evidence type="ECO:0000256" key="6">
    <source>
        <dbReference type="ARBA" id="ARBA00022989"/>
    </source>
</evidence>
<evidence type="ECO:0000256" key="4">
    <source>
        <dbReference type="ARBA" id="ARBA00022692"/>
    </source>
</evidence>
<keyword evidence="9 11" id="KW-0503">Monooxygenase</keyword>
<keyword evidence="6" id="KW-1133">Transmembrane helix</keyword>
<evidence type="ECO:0000256" key="11">
    <source>
        <dbReference type="RuleBase" id="RU000461"/>
    </source>
</evidence>
<keyword evidence="12" id="KW-1185">Reference proteome</keyword>